<evidence type="ECO:0000313" key="1">
    <source>
        <dbReference type="EMBL" id="PKA40471.1"/>
    </source>
</evidence>
<reference evidence="1 2" key="1">
    <citation type="submission" date="2017-11" db="EMBL/GenBank/DDBJ databases">
        <authorList>
            <person name="Han C.G."/>
        </authorList>
    </citation>
    <scope>NUCLEOTIDE SEQUENCE [LARGE SCALE GENOMIC DNA]</scope>
    <source>
        <strain evidence="1 2">HCNT1</strain>
    </source>
</reference>
<proteinExistence type="predicted"/>
<name>A0A2N0D2Y2_RHISU</name>
<accession>A0A2N0D2Y2</accession>
<dbReference type="EMBL" id="PIQN01000022">
    <property type="protein sequence ID" value="PKA40471.1"/>
    <property type="molecule type" value="Genomic_DNA"/>
</dbReference>
<dbReference type="Proteomes" id="UP000232164">
    <property type="component" value="Unassembled WGS sequence"/>
</dbReference>
<protein>
    <submittedName>
        <fullName evidence="1">Uncharacterized protein</fullName>
    </submittedName>
</protein>
<sequence>MEVKIEDTIRVDIFIAGDIAQAKQVCREWCMEVGACVTVEPIDYIYTGGEEAGVRVGFINYPRFPSTSVAIVDRASQLAEILMKRLCQHSYSIVGPNKTTWVSRRPA</sequence>
<comment type="caution">
    <text evidence="1">The sequence shown here is derived from an EMBL/GenBank/DDBJ whole genome shotgun (WGS) entry which is preliminary data.</text>
</comment>
<evidence type="ECO:0000313" key="2">
    <source>
        <dbReference type="Proteomes" id="UP000232164"/>
    </source>
</evidence>
<organism evidence="1 2">
    <name type="scientific">Rhizobium sullae</name>
    <name type="common">Rhizobium hedysari</name>
    <dbReference type="NCBI Taxonomy" id="50338"/>
    <lineage>
        <taxon>Bacteria</taxon>
        <taxon>Pseudomonadati</taxon>
        <taxon>Pseudomonadota</taxon>
        <taxon>Alphaproteobacteria</taxon>
        <taxon>Hyphomicrobiales</taxon>
        <taxon>Rhizobiaceae</taxon>
        <taxon>Rhizobium/Agrobacterium group</taxon>
        <taxon>Rhizobium</taxon>
    </lineage>
</organism>
<reference evidence="1 2" key="2">
    <citation type="submission" date="2017-12" db="EMBL/GenBank/DDBJ databases">
        <title>Genome sequence of Rhizobium sullae HCNT1 isolated from Sulla coronaria nodules and featuring peculiar denitrification phenotypes.</title>
        <authorList>
            <person name="De Diego-Diaz B."/>
            <person name="Treu L."/>
            <person name="Campanaro S."/>
            <person name="Da Silva Duarte V."/>
            <person name="Basaglia M."/>
            <person name="Favaro L."/>
            <person name="Casella S."/>
            <person name="Squartini A."/>
        </authorList>
    </citation>
    <scope>NUCLEOTIDE SEQUENCE [LARGE SCALE GENOMIC DNA]</scope>
    <source>
        <strain evidence="1 2">HCNT1</strain>
    </source>
</reference>
<gene>
    <name evidence="1" type="ORF">CWR43_28270</name>
</gene>
<dbReference type="AlphaFoldDB" id="A0A2N0D2Y2"/>